<dbReference type="GO" id="GO:0003677">
    <property type="term" value="F:DNA binding"/>
    <property type="evidence" value="ECO:0007669"/>
    <property type="project" value="InterPro"/>
</dbReference>
<comment type="caution">
    <text evidence="3">The sequence shown here is derived from an EMBL/GenBank/DDBJ whole genome shotgun (WGS) entry which is preliminary data.</text>
</comment>
<dbReference type="GO" id="GO:0032259">
    <property type="term" value="P:methylation"/>
    <property type="evidence" value="ECO:0007669"/>
    <property type="project" value="UniProtKB-KW"/>
</dbReference>
<gene>
    <name evidence="3" type="ORF">ACH50_13825</name>
</gene>
<dbReference type="OrthoDB" id="9784823at2"/>
<feature type="domain" description="DNA methylase adenine-specific" evidence="2">
    <location>
        <begin position="127"/>
        <end position="227"/>
    </location>
</feature>
<protein>
    <submittedName>
        <fullName evidence="3">N-6 DNA methylase</fullName>
    </submittedName>
</protein>
<accession>A0A0J8VLU1</accession>
<proteinExistence type="inferred from homology"/>
<evidence type="ECO:0000259" key="2">
    <source>
        <dbReference type="Pfam" id="PF02384"/>
    </source>
</evidence>
<dbReference type="InterPro" id="IPR003356">
    <property type="entry name" value="DNA_methylase_A-5"/>
</dbReference>
<dbReference type="Gene3D" id="3.40.50.150">
    <property type="entry name" value="Vaccinia Virus protein VP39"/>
    <property type="match status" value="1"/>
</dbReference>
<dbReference type="GO" id="GO:0008170">
    <property type="term" value="F:N-methyltransferase activity"/>
    <property type="evidence" value="ECO:0007669"/>
    <property type="project" value="InterPro"/>
</dbReference>
<evidence type="ECO:0000313" key="4">
    <source>
        <dbReference type="Proteomes" id="UP000037315"/>
    </source>
</evidence>
<dbReference type="Pfam" id="PF02384">
    <property type="entry name" value="N6_Mtase"/>
    <property type="match status" value="1"/>
</dbReference>
<keyword evidence="3" id="KW-0489">Methyltransferase</keyword>
<dbReference type="EMBL" id="LFEJ01000017">
    <property type="protein sequence ID" value="KMV34111.1"/>
    <property type="molecule type" value="Genomic_DNA"/>
</dbReference>
<dbReference type="Proteomes" id="UP000037315">
    <property type="component" value="Unassembled WGS sequence"/>
</dbReference>
<evidence type="ECO:0000256" key="1">
    <source>
        <dbReference type="ARBA" id="ARBA00006594"/>
    </source>
</evidence>
<dbReference type="InterPro" id="IPR029063">
    <property type="entry name" value="SAM-dependent_MTases_sf"/>
</dbReference>
<comment type="similarity">
    <text evidence="1">Belongs to the N(4)/N(6)-methyltransferase family.</text>
</comment>
<organism evidence="3 4">
    <name type="scientific">Franconibacter pulveris</name>
    <dbReference type="NCBI Taxonomy" id="435910"/>
    <lineage>
        <taxon>Bacteria</taxon>
        <taxon>Pseudomonadati</taxon>
        <taxon>Pseudomonadota</taxon>
        <taxon>Gammaproteobacteria</taxon>
        <taxon>Enterobacterales</taxon>
        <taxon>Enterobacteriaceae</taxon>
        <taxon>Franconibacter</taxon>
    </lineage>
</organism>
<name>A0A0J8VLU1_9ENTR</name>
<dbReference type="SUPFAM" id="SSF53335">
    <property type="entry name" value="S-adenosyl-L-methionine-dependent methyltransferases"/>
    <property type="match status" value="1"/>
</dbReference>
<dbReference type="AlphaFoldDB" id="A0A0J8VLU1"/>
<keyword evidence="3" id="KW-0808">Transferase</keyword>
<evidence type="ECO:0000313" key="3">
    <source>
        <dbReference type="EMBL" id="KMV34111.1"/>
    </source>
</evidence>
<dbReference type="PATRIC" id="fig|1656095.3.peg.4639"/>
<keyword evidence="4" id="KW-1185">Reference proteome</keyword>
<reference evidence="3 4" key="1">
    <citation type="submission" date="2015-06" db="EMBL/GenBank/DDBJ databases">
        <title>Genome sequencing of Cronobacter sp. strain DJ34 isolated from petroleum contaminated sludge of Duliajan Oil Fields, Assam, India.</title>
        <authorList>
            <person name="Pal S."/>
            <person name="Banerjee T.D."/>
            <person name="Roy A."/>
            <person name="Sar P."/>
            <person name="Kazy S.K."/>
        </authorList>
    </citation>
    <scope>NUCLEOTIDE SEQUENCE [LARGE SCALE GENOMIC DNA]</scope>
    <source>
        <strain evidence="3 4">DJ34</strain>
    </source>
</reference>
<sequence>MSQLSIFDAMSDAAGIQSRPAPAAVTPRMVTGDVARRQFVSEFRHTAPYLRRWDVFSDFITLAASELDITRIRTPENIESSRKICDRYQPADLQKLKNLFCLLVAALEGGFQDFLGSVFMELELGSGDMGQFFTPYSLSRLMASVLTGDIEQQLKRCPWVTLDEPTSGAGGMVIAFAEAMLNAGYNPSTQLLVTTTDIDPVAADMTFIQLSLLGIPAIVHTGNTLNLTVSRTRCTPVYLIENWPDRIRSHERIQAMRQFLAGIA</sequence>
<dbReference type="RefSeq" id="WP_048888200.1">
    <property type="nucleotide sequence ID" value="NZ_LFEJ01000017.1"/>
</dbReference>